<dbReference type="KEGG" id="aba:Acid345_1750"/>
<dbReference type="HOGENOM" id="CLU_098807_3_1_0"/>
<protein>
    <submittedName>
        <fullName evidence="2">CutA1 divalent ion tolerance protein</fullName>
    </submittedName>
</protein>
<dbReference type="InterPro" id="IPR011322">
    <property type="entry name" value="N-reg_PII-like_a/b"/>
</dbReference>
<proteinExistence type="inferred from homology"/>
<dbReference type="PANTHER" id="PTHR23419:SF8">
    <property type="entry name" value="FI09726P"/>
    <property type="match status" value="1"/>
</dbReference>
<dbReference type="Proteomes" id="UP000002432">
    <property type="component" value="Chromosome"/>
</dbReference>
<keyword evidence="3" id="KW-1185">Reference proteome</keyword>
<evidence type="ECO:0000313" key="2">
    <source>
        <dbReference type="EMBL" id="ABF40751.1"/>
    </source>
</evidence>
<name>Q1IQU9_KORVE</name>
<dbReference type="OrthoDB" id="37622at2"/>
<dbReference type="PANTHER" id="PTHR23419">
    <property type="entry name" value="DIVALENT CATION TOLERANCE CUTA-RELATED"/>
    <property type="match status" value="1"/>
</dbReference>
<reference evidence="2 3" key="1">
    <citation type="journal article" date="2009" name="Appl. Environ. Microbiol.">
        <title>Three genomes from the phylum Acidobacteria provide insight into the lifestyles of these microorganisms in soils.</title>
        <authorList>
            <person name="Ward N.L."/>
            <person name="Challacombe J.F."/>
            <person name="Janssen P.H."/>
            <person name="Henrissat B."/>
            <person name="Coutinho P.M."/>
            <person name="Wu M."/>
            <person name="Xie G."/>
            <person name="Haft D.H."/>
            <person name="Sait M."/>
            <person name="Badger J."/>
            <person name="Barabote R.D."/>
            <person name="Bradley B."/>
            <person name="Brettin T.S."/>
            <person name="Brinkac L.M."/>
            <person name="Bruce D."/>
            <person name="Creasy T."/>
            <person name="Daugherty S.C."/>
            <person name="Davidsen T.M."/>
            <person name="DeBoy R.T."/>
            <person name="Detter J.C."/>
            <person name="Dodson R.J."/>
            <person name="Durkin A.S."/>
            <person name="Ganapathy A."/>
            <person name="Gwinn-Giglio M."/>
            <person name="Han C.S."/>
            <person name="Khouri H."/>
            <person name="Kiss H."/>
            <person name="Kothari S.P."/>
            <person name="Madupu R."/>
            <person name="Nelson K.E."/>
            <person name="Nelson W.C."/>
            <person name="Paulsen I."/>
            <person name="Penn K."/>
            <person name="Ren Q."/>
            <person name="Rosovitz M.J."/>
            <person name="Selengut J.D."/>
            <person name="Shrivastava S."/>
            <person name="Sullivan S.A."/>
            <person name="Tapia R."/>
            <person name="Thompson L.S."/>
            <person name="Watkins K.L."/>
            <person name="Yang Q."/>
            <person name="Yu C."/>
            <person name="Zafar N."/>
            <person name="Zhou L."/>
            <person name="Kuske C.R."/>
        </authorList>
    </citation>
    <scope>NUCLEOTIDE SEQUENCE [LARGE SCALE GENOMIC DNA]</scope>
    <source>
        <strain evidence="2 3">Ellin345</strain>
    </source>
</reference>
<evidence type="ECO:0000256" key="1">
    <source>
        <dbReference type="ARBA" id="ARBA00010169"/>
    </source>
</evidence>
<dbReference type="SUPFAM" id="SSF54913">
    <property type="entry name" value="GlnB-like"/>
    <property type="match status" value="1"/>
</dbReference>
<dbReference type="InterPro" id="IPR015867">
    <property type="entry name" value="N-reg_PII/ATP_PRibTrfase_C"/>
</dbReference>
<accession>Q1IQU9</accession>
<dbReference type="Pfam" id="PF03091">
    <property type="entry name" value="CutA1"/>
    <property type="match status" value="1"/>
</dbReference>
<gene>
    <name evidence="2" type="ordered locus">Acid345_1750</name>
</gene>
<dbReference type="GO" id="GO:0010038">
    <property type="term" value="P:response to metal ion"/>
    <property type="evidence" value="ECO:0007669"/>
    <property type="project" value="InterPro"/>
</dbReference>
<comment type="similarity">
    <text evidence="1">Belongs to the CutA family.</text>
</comment>
<dbReference type="Gene3D" id="3.30.70.120">
    <property type="match status" value="1"/>
</dbReference>
<dbReference type="GO" id="GO:0005507">
    <property type="term" value="F:copper ion binding"/>
    <property type="evidence" value="ECO:0007669"/>
    <property type="project" value="TreeGrafter"/>
</dbReference>
<dbReference type="eggNOG" id="COG1324">
    <property type="taxonomic scope" value="Bacteria"/>
</dbReference>
<dbReference type="STRING" id="204669.Acid345_1750"/>
<dbReference type="EnsemblBacteria" id="ABF40751">
    <property type="protein sequence ID" value="ABF40751"/>
    <property type="gene ID" value="Acid345_1750"/>
</dbReference>
<dbReference type="AlphaFoldDB" id="Q1IQU9"/>
<evidence type="ECO:0000313" key="3">
    <source>
        <dbReference type="Proteomes" id="UP000002432"/>
    </source>
</evidence>
<dbReference type="EMBL" id="CP000360">
    <property type="protein sequence ID" value="ABF40751.1"/>
    <property type="molecule type" value="Genomic_DNA"/>
</dbReference>
<sequence>MTDARIILTTVAVHETAMSIAQTLVQEKLAACVNVAPAVESIYWWQGKMDHSLEYVLTIKTAAGKVDALRERLLKLHPYEVPEFVVLAVESGSEAYLGWIRESVS</sequence>
<organism evidence="2 3">
    <name type="scientific">Koribacter versatilis (strain Ellin345)</name>
    <dbReference type="NCBI Taxonomy" id="204669"/>
    <lineage>
        <taxon>Bacteria</taxon>
        <taxon>Pseudomonadati</taxon>
        <taxon>Acidobacteriota</taxon>
        <taxon>Terriglobia</taxon>
        <taxon>Terriglobales</taxon>
        <taxon>Candidatus Korobacteraceae</taxon>
        <taxon>Candidatus Korobacter</taxon>
    </lineage>
</organism>
<dbReference type="RefSeq" id="WP_011522553.1">
    <property type="nucleotide sequence ID" value="NC_008009.1"/>
</dbReference>
<dbReference type="InterPro" id="IPR004323">
    <property type="entry name" value="Ion_tolerance_CutA"/>
</dbReference>